<dbReference type="eggNOG" id="COG1249">
    <property type="taxonomic scope" value="Bacteria"/>
</dbReference>
<dbReference type="FunFam" id="3.30.390.30:FF:000001">
    <property type="entry name" value="Dihydrolipoyl dehydrogenase"/>
    <property type="match status" value="1"/>
</dbReference>
<evidence type="ECO:0000256" key="7">
    <source>
        <dbReference type="ARBA" id="ARBA00023157"/>
    </source>
</evidence>
<comment type="similarity">
    <text evidence="1 13">Belongs to the class-I pyridine nucleotide-disulfide oxidoreductase family.</text>
</comment>
<dbReference type="Pfam" id="PF07992">
    <property type="entry name" value="Pyr_redox_2"/>
    <property type="match status" value="1"/>
</dbReference>
<dbReference type="Pfam" id="PF02852">
    <property type="entry name" value="Pyr_redox_dim"/>
    <property type="match status" value="1"/>
</dbReference>
<evidence type="ECO:0000313" key="16">
    <source>
        <dbReference type="EMBL" id="GAK59155.1"/>
    </source>
</evidence>
<sequence length="462" mass="49595">MAQESYDVIVIGSGPGGYTAAARAAEHGLKAVCIEKSPRLGGVCLNVGCIPSKALLDSSEHFEYTRTKLAEHGVNVNDVTFDLTRMMSRKDAIVENLTGQVRRLLNNRKVEIVHGAARLIAADRVEVLMENVSRILSAKYILLAAGSEPVNVPGLVFDGKYIVTSTEALAFDRVPKHLVIVGGGYIGLELGTVWRRLGAKVTVIEMLPEIASTLDRQIGRTLQRLLEKQGMSFHLGTRASQAQVIGETVWVTLETEDKSATIECDKLLVAVGRKPLTTGLGLEDVGVKTDARSGQIVVDAAYCTTIPNIYAIGDLIAGPMLAHKASAEARAAVDGFAGLYSEVNYDALPAVVYTWPEAASVGLTEEQLKAREIPYKTGNFPFNGVGRALCLGEKEGFVKMLAHAKTDRLLGVHIIGPRASELIAECTLAMEFGASAEDLARTIHAHPTLAEGIQEAAWSIIK</sequence>
<dbReference type="AlphaFoldDB" id="A0A081C3K0"/>
<organism evidence="16">
    <name type="scientific">Vecturithrix granuli</name>
    <dbReference type="NCBI Taxonomy" id="1499967"/>
    <lineage>
        <taxon>Bacteria</taxon>
        <taxon>Candidatus Moduliflexota</taxon>
        <taxon>Candidatus Vecturitrichia</taxon>
        <taxon>Candidatus Vecturitrichales</taxon>
        <taxon>Candidatus Vecturitrichaceae</taxon>
        <taxon>Candidatus Vecturithrix</taxon>
    </lineage>
</organism>
<keyword evidence="17" id="KW-1185">Reference proteome</keyword>
<protein>
    <recommendedName>
        <fullName evidence="2 13">Dihydrolipoyl dehydrogenase</fullName>
        <ecNumber evidence="2 13">1.8.1.4</ecNumber>
    </recommendedName>
</protein>
<dbReference type="SUPFAM" id="SSF55424">
    <property type="entry name" value="FAD/NAD-linked reductases, dimerisation (C-terminal) domain"/>
    <property type="match status" value="1"/>
</dbReference>
<dbReference type="InterPro" id="IPR036188">
    <property type="entry name" value="FAD/NAD-bd_sf"/>
</dbReference>
<keyword evidence="11" id="KW-0547">Nucleotide-binding</keyword>
<evidence type="ECO:0000256" key="12">
    <source>
        <dbReference type="PIRSR" id="PIRSR000350-4"/>
    </source>
</evidence>
<dbReference type="Gene3D" id="3.50.50.60">
    <property type="entry name" value="FAD/NAD(P)-binding domain"/>
    <property type="match status" value="2"/>
</dbReference>
<dbReference type="PIRSF" id="PIRSF000350">
    <property type="entry name" value="Mercury_reductase_MerA"/>
    <property type="match status" value="1"/>
</dbReference>
<evidence type="ECO:0000256" key="10">
    <source>
        <dbReference type="PIRSR" id="PIRSR000350-2"/>
    </source>
</evidence>
<dbReference type="PRINTS" id="PR00411">
    <property type="entry name" value="PNDRDTASEI"/>
</dbReference>
<feature type="domain" description="Pyridine nucleotide-disulphide oxidoreductase dimerisation" evidence="14">
    <location>
        <begin position="349"/>
        <end position="457"/>
    </location>
</feature>
<evidence type="ECO:0000256" key="9">
    <source>
        <dbReference type="ARBA" id="ARBA00049187"/>
    </source>
</evidence>
<feature type="binding site" evidence="11">
    <location>
        <position position="205"/>
    </location>
    <ligand>
        <name>NAD(+)</name>
        <dbReference type="ChEBI" id="CHEBI:57540"/>
    </ligand>
</feature>
<dbReference type="HOGENOM" id="CLU_016755_0_3_0"/>
<dbReference type="GO" id="GO:0004148">
    <property type="term" value="F:dihydrolipoyl dehydrogenase (NADH) activity"/>
    <property type="evidence" value="ECO:0007669"/>
    <property type="project" value="UniProtKB-EC"/>
</dbReference>
<feature type="binding site" evidence="11">
    <location>
        <begin position="320"/>
        <end position="323"/>
    </location>
    <ligand>
        <name>FAD</name>
        <dbReference type="ChEBI" id="CHEBI:57692"/>
    </ligand>
</feature>
<evidence type="ECO:0000256" key="5">
    <source>
        <dbReference type="ARBA" id="ARBA00023002"/>
    </source>
</evidence>
<comment type="miscellaneous">
    <text evidence="13">The active site is a redox-active disulfide bond.</text>
</comment>
<dbReference type="GO" id="GO:0006103">
    <property type="term" value="P:2-oxoglutarate metabolic process"/>
    <property type="evidence" value="ECO:0007669"/>
    <property type="project" value="TreeGrafter"/>
</dbReference>
<dbReference type="EMBL" id="DF820469">
    <property type="protein sequence ID" value="GAK59155.1"/>
    <property type="molecule type" value="Genomic_DNA"/>
</dbReference>
<keyword evidence="4 11" id="KW-0274">FAD</keyword>
<reference evidence="16" key="1">
    <citation type="journal article" date="2015" name="PeerJ">
        <title>First genomic representation of candidate bacterial phylum KSB3 points to enhanced environmental sensing as a trigger of wastewater bulking.</title>
        <authorList>
            <person name="Sekiguchi Y."/>
            <person name="Ohashi A."/>
            <person name="Parks D.H."/>
            <person name="Yamauchi T."/>
            <person name="Tyson G.W."/>
            <person name="Hugenholtz P."/>
        </authorList>
    </citation>
    <scope>NUCLEOTIDE SEQUENCE [LARGE SCALE GENOMIC DNA]</scope>
</reference>
<dbReference type="STRING" id="1499967.U27_06131"/>
<proteinExistence type="inferred from homology"/>
<keyword evidence="5 13" id="KW-0560">Oxidoreductase</keyword>
<dbReference type="Proteomes" id="UP000030661">
    <property type="component" value="Unassembled WGS sequence"/>
</dbReference>
<accession>A0A081C3K0</accession>
<feature type="domain" description="FAD/NAD(P)-binding" evidence="15">
    <location>
        <begin position="6"/>
        <end position="329"/>
    </location>
</feature>
<evidence type="ECO:0000256" key="1">
    <source>
        <dbReference type="ARBA" id="ARBA00007532"/>
    </source>
</evidence>
<dbReference type="InterPro" id="IPR006258">
    <property type="entry name" value="Lipoamide_DH"/>
</dbReference>
<dbReference type="GO" id="GO:0005737">
    <property type="term" value="C:cytoplasm"/>
    <property type="evidence" value="ECO:0007669"/>
    <property type="project" value="UniProtKB-ARBA"/>
</dbReference>
<comment type="cofactor">
    <cofactor evidence="11 13">
        <name>FAD</name>
        <dbReference type="ChEBI" id="CHEBI:57692"/>
    </cofactor>
    <text evidence="11 13">Binds 1 FAD per subunit.</text>
</comment>
<evidence type="ECO:0000256" key="13">
    <source>
        <dbReference type="RuleBase" id="RU003692"/>
    </source>
</evidence>
<dbReference type="PRINTS" id="PR00368">
    <property type="entry name" value="FADPNR"/>
</dbReference>
<feature type="binding site" evidence="11">
    <location>
        <position position="314"/>
    </location>
    <ligand>
        <name>FAD</name>
        <dbReference type="ChEBI" id="CHEBI:57692"/>
    </ligand>
</feature>
<evidence type="ECO:0000259" key="14">
    <source>
        <dbReference type="Pfam" id="PF02852"/>
    </source>
</evidence>
<dbReference type="PANTHER" id="PTHR22912:SF151">
    <property type="entry name" value="DIHYDROLIPOYL DEHYDROGENASE, MITOCHONDRIAL"/>
    <property type="match status" value="1"/>
</dbReference>
<dbReference type="InterPro" id="IPR023753">
    <property type="entry name" value="FAD/NAD-binding_dom"/>
</dbReference>
<dbReference type="EC" id="1.8.1.4" evidence="2 13"/>
<evidence type="ECO:0000256" key="11">
    <source>
        <dbReference type="PIRSR" id="PIRSR000350-3"/>
    </source>
</evidence>
<evidence type="ECO:0000256" key="8">
    <source>
        <dbReference type="ARBA" id="ARBA00023284"/>
    </source>
</evidence>
<evidence type="ECO:0000256" key="2">
    <source>
        <dbReference type="ARBA" id="ARBA00012608"/>
    </source>
</evidence>
<dbReference type="InterPro" id="IPR001100">
    <property type="entry name" value="Pyr_nuc-diS_OxRdtase"/>
</dbReference>
<keyword evidence="7" id="KW-1015">Disulfide bond</keyword>
<dbReference type="InterPro" id="IPR050151">
    <property type="entry name" value="Class-I_Pyr_Nuc-Dis_Oxidored"/>
</dbReference>
<feature type="binding site" evidence="11">
    <location>
        <begin position="182"/>
        <end position="189"/>
    </location>
    <ligand>
        <name>NAD(+)</name>
        <dbReference type="ChEBI" id="CHEBI:57540"/>
    </ligand>
</feature>
<feature type="active site" description="Proton acceptor" evidence="10">
    <location>
        <position position="446"/>
    </location>
</feature>
<dbReference type="SUPFAM" id="SSF51905">
    <property type="entry name" value="FAD/NAD(P)-binding domain"/>
    <property type="match status" value="1"/>
</dbReference>
<feature type="binding site" evidence="11">
    <location>
        <position position="272"/>
    </location>
    <ligand>
        <name>NAD(+)</name>
        <dbReference type="ChEBI" id="CHEBI:57540"/>
    </ligand>
</feature>
<name>A0A081C3K0_VECG1</name>
<feature type="binding site" evidence="11">
    <location>
        <position position="53"/>
    </location>
    <ligand>
        <name>FAD</name>
        <dbReference type="ChEBI" id="CHEBI:57692"/>
    </ligand>
</feature>
<dbReference type="InterPro" id="IPR016156">
    <property type="entry name" value="FAD/NAD-linked_Rdtase_dimer_sf"/>
</dbReference>
<evidence type="ECO:0000313" key="17">
    <source>
        <dbReference type="Proteomes" id="UP000030661"/>
    </source>
</evidence>
<dbReference type="PANTHER" id="PTHR22912">
    <property type="entry name" value="DISULFIDE OXIDOREDUCTASE"/>
    <property type="match status" value="1"/>
</dbReference>
<gene>
    <name evidence="16" type="ORF">U27_06131</name>
</gene>
<dbReference type="PROSITE" id="PS00076">
    <property type="entry name" value="PYRIDINE_REDOX_1"/>
    <property type="match status" value="1"/>
</dbReference>
<dbReference type="NCBIfam" id="TIGR01350">
    <property type="entry name" value="lipoamide_DH"/>
    <property type="match status" value="1"/>
</dbReference>
<evidence type="ECO:0000256" key="3">
    <source>
        <dbReference type="ARBA" id="ARBA00022630"/>
    </source>
</evidence>
<comment type="catalytic activity">
    <reaction evidence="9 13">
        <text>N(6)-[(R)-dihydrolipoyl]-L-lysyl-[protein] + NAD(+) = N(6)-[(R)-lipoyl]-L-lysyl-[protein] + NADH + H(+)</text>
        <dbReference type="Rhea" id="RHEA:15045"/>
        <dbReference type="Rhea" id="RHEA-COMP:10474"/>
        <dbReference type="Rhea" id="RHEA-COMP:10475"/>
        <dbReference type="ChEBI" id="CHEBI:15378"/>
        <dbReference type="ChEBI" id="CHEBI:57540"/>
        <dbReference type="ChEBI" id="CHEBI:57945"/>
        <dbReference type="ChEBI" id="CHEBI:83099"/>
        <dbReference type="ChEBI" id="CHEBI:83100"/>
        <dbReference type="EC" id="1.8.1.4"/>
    </reaction>
</comment>
<keyword evidence="6 11" id="KW-0520">NAD</keyword>
<keyword evidence="3 13" id="KW-0285">Flavoprotein</keyword>
<evidence type="ECO:0000256" key="6">
    <source>
        <dbReference type="ARBA" id="ARBA00023027"/>
    </source>
</evidence>
<dbReference type="Gene3D" id="3.30.390.30">
    <property type="match status" value="1"/>
</dbReference>
<dbReference type="InterPro" id="IPR004099">
    <property type="entry name" value="Pyr_nucl-diS_OxRdtase_dimer"/>
</dbReference>
<dbReference type="GO" id="GO:0050660">
    <property type="term" value="F:flavin adenine dinucleotide binding"/>
    <property type="evidence" value="ECO:0007669"/>
    <property type="project" value="InterPro"/>
</dbReference>
<dbReference type="InterPro" id="IPR012999">
    <property type="entry name" value="Pyr_OxRdtase_I_AS"/>
</dbReference>
<evidence type="ECO:0000259" key="15">
    <source>
        <dbReference type="Pfam" id="PF07992"/>
    </source>
</evidence>
<keyword evidence="8 13" id="KW-0676">Redox-active center</keyword>
<evidence type="ECO:0000256" key="4">
    <source>
        <dbReference type="ARBA" id="ARBA00022827"/>
    </source>
</evidence>
<feature type="disulfide bond" description="Redox-active" evidence="12">
    <location>
        <begin position="44"/>
        <end position="49"/>
    </location>
</feature>